<feature type="transmembrane region" description="Helical" evidence="1">
    <location>
        <begin position="20"/>
        <end position="39"/>
    </location>
</feature>
<dbReference type="AlphaFoldDB" id="A0A382TCG8"/>
<proteinExistence type="predicted"/>
<feature type="transmembrane region" description="Helical" evidence="1">
    <location>
        <begin position="45"/>
        <end position="65"/>
    </location>
</feature>
<gene>
    <name evidence="2" type="ORF">METZ01_LOCUS372600</name>
</gene>
<evidence type="ECO:0000256" key="1">
    <source>
        <dbReference type="SAM" id="Phobius"/>
    </source>
</evidence>
<sequence length="83" mass="9583">MSHQSSFCENHAQVSAKVRYRFFAASNLGLMAFWGLFSFETLQELHTGWVVIGMLGLAFWSSLIFRSQLESWLKQRLQAQDPL</sequence>
<accession>A0A382TCG8</accession>
<reference evidence="2" key="1">
    <citation type="submission" date="2018-05" db="EMBL/GenBank/DDBJ databases">
        <authorList>
            <person name="Lanie J.A."/>
            <person name="Ng W.-L."/>
            <person name="Kazmierczak K.M."/>
            <person name="Andrzejewski T.M."/>
            <person name="Davidsen T.M."/>
            <person name="Wayne K.J."/>
            <person name="Tettelin H."/>
            <person name="Glass J.I."/>
            <person name="Rusch D."/>
            <person name="Podicherti R."/>
            <person name="Tsui H.-C.T."/>
            <person name="Winkler M.E."/>
        </authorList>
    </citation>
    <scope>NUCLEOTIDE SEQUENCE</scope>
</reference>
<dbReference type="EMBL" id="UINC01135536">
    <property type="protein sequence ID" value="SVD19746.1"/>
    <property type="molecule type" value="Genomic_DNA"/>
</dbReference>
<protein>
    <submittedName>
        <fullName evidence="2">Uncharacterized protein</fullName>
    </submittedName>
</protein>
<organism evidence="2">
    <name type="scientific">marine metagenome</name>
    <dbReference type="NCBI Taxonomy" id="408172"/>
    <lineage>
        <taxon>unclassified sequences</taxon>
        <taxon>metagenomes</taxon>
        <taxon>ecological metagenomes</taxon>
    </lineage>
</organism>
<feature type="non-terminal residue" evidence="2">
    <location>
        <position position="83"/>
    </location>
</feature>
<name>A0A382TCG8_9ZZZZ</name>
<keyword evidence="1" id="KW-1133">Transmembrane helix</keyword>
<keyword evidence="1" id="KW-0472">Membrane</keyword>
<keyword evidence="1" id="KW-0812">Transmembrane</keyword>
<evidence type="ECO:0000313" key="2">
    <source>
        <dbReference type="EMBL" id="SVD19746.1"/>
    </source>
</evidence>